<dbReference type="InterPro" id="IPR003646">
    <property type="entry name" value="SH3-like_bac-type"/>
</dbReference>
<gene>
    <name evidence="2" type="ORF">SDC9_75903</name>
</gene>
<organism evidence="2">
    <name type="scientific">bioreactor metagenome</name>
    <dbReference type="NCBI Taxonomy" id="1076179"/>
    <lineage>
        <taxon>unclassified sequences</taxon>
        <taxon>metagenomes</taxon>
        <taxon>ecological metagenomes</taxon>
    </lineage>
</organism>
<dbReference type="PROSITE" id="PS51781">
    <property type="entry name" value="SH3B"/>
    <property type="match status" value="2"/>
</dbReference>
<dbReference type="InterPro" id="IPR008964">
    <property type="entry name" value="Invasin/intimin_cell_adhesion"/>
</dbReference>
<dbReference type="Gene3D" id="2.60.40.3630">
    <property type="match status" value="1"/>
</dbReference>
<dbReference type="AlphaFoldDB" id="A0A644YSB9"/>
<dbReference type="PANTHER" id="PTHR23019">
    <property type="entry name" value="NUCLEAR PORE MEMBRANE GLYCOPROTEIN GP210-RELATED"/>
    <property type="match status" value="1"/>
</dbReference>
<dbReference type="Gene3D" id="2.60.40.1080">
    <property type="match status" value="6"/>
</dbReference>
<comment type="caution">
    <text evidence="2">The sequence shown here is derived from an EMBL/GenBank/DDBJ whole genome shotgun (WGS) entry which is preliminary data.</text>
</comment>
<sequence length="919" mass="95472">MKRTIAWVITLLLVLTMLPAYNSAKAEEITPLSIAINTKVTKRVYAVGEPLNLTGLILDYYNGLVQAPTAVDMTSYVVSDPAAGKFMTSVINGYVFKATDVGEKTITITYNSGVTEDSVVQKPTTTFTVTVVTAEDSYPTGFTILTEPANTTYSEGESLNTTGLTLRTTYLNGSTPDLALSDVVITPASDYLLTTADGGTDKAVITWSKEYPSQTLVFTQAFDLVVNEAATSLAIAPASQTHTFTYAQIGTTFDVGSALTITPAGADVSWGSSNPAVASVDQNGVVTAVSPGSVVITVTGLGFDMDASPITYTSAQAICAIIVEDNEVEATHIDLDKTSTTIGVGSTDELTPTFTPSDTTLRKVKYTSSAPAVATVGEFTGVITGVGAGVATITAQALDATDTAIADVTATCEVTVIDIPVDSIVVSQSTATLFAGTSLTLNANVMPLNASNPTVTWSSSNNALATVVDGQVTTYDLPATVYPATVNITATAGSQSAICTITLNDPTMLTQLYLNKTTAAINVNDTLTLTATTAPSTATNKTLKWTSSNPTVATVDSTGKVTALTAGYTLIKAASTDGSGLSASCNVSVSTVNVLIITLNKSSLTLVEGNTETLTASIYPTNATVPTLKWTSSNTSVATVDSTGKITAKSLSGYAIITASSTDGSGKYAECYVVTQARVAVTGITINYGTSLDILYGDSTYLKATIFPSTATDTTVTWTSSNPNVATIDSTGLLKSVALGETIITATVSGKSVTIKVTVTNTEYNYGVAGNFNRRVNVRATASGLGRLVGYAYVGDTFHILGKTGSWYYIQYNNTTKAYIWASYLKASKTSAGYTSAGSSSSTTTGGTTTPTSTPTKMTIVNCLYAVNVRAAASTTSTRIGKAALGATYTYLATEGDWYKIQYNTTTIGYVYSTFGSLS</sequence>
<dbReference type="InterPro" id="IPR045197">
    <property type="entry name" value="NUP210-like"/>
</dbReference>
<dbReference type="SMART" id="SM00635">
    <property type="entry name" value="BID_2"/>
    <property type="match status" value="6"/>
</dbReference>
<feature type="domain" description="SH3b" evidence="1">
    <location>
        <begin position="855"/>
        <end position="919"/>
    </location>
</feature>
<reference evidence="2" key="1">
    <citation type="submission" date="2019-08" db="EMBL/GenBank/DDBJ databases">
        <authorList>
            <person name="Kucharzyk K."/>
            <person name="Murdoch R.W."/>
            <person name="Higgins S."/>
            <person name="Loffler F."/>
        </authorList>
    </citation>
    <scope>NUCLEOTIDE SEQUENCE</scope>
</reference>
<proteinExistence type="predicted"/>
<accession>A0A644YSB9</accession>
<dbReference type="Pfam" id="PF02368">
    <property type="entry name" value="Big_2"/>
    <property type="match status" value="6"/>
</dbReference>
<dbReference type="SMART" id="SM00287">
    <property type="entry name" value="SH3b"/>
    <property type="match status" value="2"/>
</dbReference>
<dbReference type="PANTHER" id="PTHR23019:SF0">
    <property type="entry name" value="NUCLEAR PORE MEMBRANE GLYCOPROTEIN 210"/>
    <property type="match status" value="1"/>
</dbReference>
<name>A0A644YSB9_9ZZZZ</name>
<dbReference type="Pfam" id="PF08239">
    <property type="entry name" value="SH3_3"/>
    <property type="match status" value="2"/>
</dbReference>
<protein>
    <recommendedName>
        <fullName evidence="1">SH3b domain-containing protein</fullName>
    </recommendedName>
</protein>
<feature type="domain" description="SH3b" evidence="1">
    <location>
        <begin position="761"/>
        <end position="829"/>
    </location>
</feature>
<evidence type="ECO:0000313" key="2">
    <source>
        <dbReference type="EMBL" id="MPM29363.1"/>
    </source>
</evidence>
<dbReference type="Gene3D" id="2.30.30.40">
    <property type="entry name" value="SH3 Domains"/>
    <property type="match status" value="2"/>
</dbReference>
<dbReference type="SUPFAM" id="SSF49373">
    <property type="entry name" value="Invasin/intimin cell-adhesion fragments"/>
    <property type="match status" value="6"/>
</dbReference>
<dbReference type="InterPro" id="IPR003343">
    <property type="entry name" value="Big_2"/>
</dbReference>
<dbReference type="EMBL" id="VSSQ01005492">
    <property type="protein sequence ID" value="MPM29363.1"/>
    <property type="molecule type" value="Genomic_DNA"/>
</dbReference>
<evidence type="ECO:0000259" key="1">
    <source>
        <dbReference type="PROSITE" id="PS51781"/>
    </source>
</evidence>